<reference evidence="1 2" key="1">
    <citation type="submission" date="2019-06" db="EMBL/GenBank/DDBJ databases">
        <title>Whole genome sequence for Rhodospirillaceae sp. R148.</title>
        <authorList>
            <person name="Wang G."/>
        </authorList>
    </citation>
    <scope>NUCLEOTIDE SEQUENCE [LARGE SCALE GENOMIC DNA]</scope>
    <source>
        <strain evidence="1 2">R148</strain>
    </source>
</reference>
<dbReference type="OrthoDB" id="9769600at2"/>
<protein>
    <submittedName>
        <fullName evidence="1">Glycosyltransferase family 1 protein</fullName>
    </submittedName>
</protein>
<accession>A0A545TG94</accession>
<dbReference type="SUPFAM" id="SSF53756">
    <property type="entry name" value="UDP-Glycosyltransferase/glycogen phosphorylase"/>
    <property type="match status" value="1"/>
</dbReference>
<evidence type="ECO:0000313" key="2">
    <source>
        <dbReference type="Proteomes" id="UP000315252"/>
    </source>
</evidence>
<dbReference type="AlphaFoldDB" id="A0A545TG94"/>
<dbReference type="Proteomes" id="UP000315252">
    <property type="component" value="Unassembled WGS sequence"/>
</dbReference>
<dbReference type="Gene3D" id="3.40.50.11010">
    <property type="match status" value="1"/>
</dbReference>
<dbReference type="PANTHER" id="PTHR45947">
    <property type="entry name" value="SULFOQUINOVOSYL TRANSFERASE SQD2"/>
    <property type="match status" value="1"/>
</dbReference>
<name>A0A545TG94_9PROT</name>
<dbReference type="GO" id="GO:0016758">
    <property type="term" value="F:hexosyltransferase activity"/>
    <property type="evidence" value="ECO:0007669"/>
    <property type="project" value="TreeGrafter"/>
</dbReference>
<dbReference type="InterPro" id="IPR050194">
    <property type="entry name" value="Glycosyltransferase_grp1"/>
</dbReference>
<keyword evidence="2" id="KW-1185">Reference proteome</keyword>
<evidence type="ECO:0000313" key="1">
    <source>
        <dbReference type="EMBL" id="TQV76243.1"/>
    </source>
</evidence>
<dbReference type="EMBL" id="VHSH01000008">
    <property type="protein sequence ID" value="TQV76243.1"/>
    <property type="molecule type" value="Genomic_DNA"/>
</dbReference>
<gene>
    <name evidence="1" type="ORF">FKG95_21655</name>
</gene>
<keyword evidence="1" id="KW-0808">Transferase</keyword>
<comment type="caution">
    <text evidence="1">The sequence shown here is derived from an EMBL/GenBank/DDBJ whole genome shotgun (WGS) entry which is preliminary data.</text>
</comment>
<organism evidence="1 2">
    <name type="scientific">Denitrobaculum tricleocarpae</name>
    <dbReference type="NCBI Taxonomy" id="2591009"/>
    <lineage>
        <taxon>Bacteria</taxon>
        <taxon>Pseudomonadati</taxon>
        <taxon>Pseudomonadota</taxon>
        <taxon>Alphaproteobacteria</taxon>
        <taxon>Rhodospirillales</taxon>
        <taxon>Rhodospirillaceae</taxon>
        <taxon>Denitrobaculum</taxon>
    </lineage>
</organism>
<dbReference type="Pfam" id="PF13692">
    <property type="entry name" value="Glyco_trans_1_4"/>
    <property type="match status" value="1"/>
</dbReference>
<dbReference type="PANTHER" id="PTHR45947:SF3">
    <property type="entry name" value="SULFOQUINOVOSYL TRANSFERASE SQD2"/>
    <property type="match status" value="1"/>
</dbReference>
<dbReference type="Gene3D" id="3.40.50.2000">
    <property type="entry name" value="Glycogen Phosphorylase B"/>
    <property type="match status" value="1"/>
</dbReference>
<sequence>MKDGELNTMADIERDRPIIVMGTNRWGDDWQTRQQLTSRLGERGWPVAYATGPLFVWDRFTDEWRESGWRASFKRLYNVDVHMPGRWQLRWPKLPLWDRLVMRSYLGGLKKRVGWSSARRPLVYVFHPIFWPYVEALGDCSVVYHADDTFSSMPGWTDEQARMQEKLVARADLIIASSPGMAEALPKDGPTRAKQLPNGADTQAFIDARGCECPEDLAAVPHPRIGYVGKINEKVNMALVLSIAQQRPEWQWVFIGLVHEEHLTPETGEIYRACKALPNVHFLGFKPYHGLPAYNTHMDVNVMCYRSEKGGWWTDLYPLKLHEYLATGQPVVGADIRVIKLFSEVVAVAGNEAEWLSALEDAIENGGVSTPAERQRVASENSWDGRVDELERWLNELG</sequence>
<proteinExistence type="predicted"/>